<evidence type="ECO:0000256" key="1">
    <source>
        <dbReference type="SAM" id="Phobius"/>
    </source>
</evidence>
<dbReference type="RefSeq" id="WP_145753440.1">
    <property type="nucleotide sequence ID" value="NZ_VITN01000024.1"/>
</dbReference>
<protein>
    <submittedName>
        <fullName evidence="2">Uncharacterized protein</fullName>
    </submittedName>
</protein>
<dbReference type="AlphaFoldDB" id="A0A560ESS1"/>
<feature type="transmembrane region" description="Helical" evidence="1">
    <location>
        <begin position="55"/>
        <end position="73"/>
    </location>
</feature>
<dbReference type="InterPro" id="IPR046291">
    <property type="entry name" value="DUF6328"/>
</dbReference>
<proteinExistence type="predicted"/>
<evidence type="ECO:0000313" key="2">
    <source>
        <dbReference type="EMBL" id="TWB12420.1"/>
    </source>
</evidence>
<accession>A0A560ESS1</accession>
<dbReference type="OrthoDB" id="7376543at2"/>
<sequence>MAPAAYHRLVYAGEACPRFLVVGSRLVTAATLPLGIGMAADAAVTIGVILHSPVIGAFAGGAVLLVLALLWYAHPWRMLRRRSVA</sequence>
<keyword evidence="1" id="KW-0472">Membrane</keyword>
<dbReference type="Proteomes" id="UP000319859">
    <property type="component" value="Unassembled WGS sequence"/>
</dbReference>
<keyword evidence="1" id="KW-1133">Transmembrane helix</keyword>
<dbReference type="Pfam" id="PF19853">
    <property type="entry name" value="DUF6328"/>
    <property type="match status" value="1"/>
</dbReference>
<feature type="transmembrane region" description="Helical" evidence="1">
    <location>
        <begin position="26"/>
        <end position="49"/>
    </location>
</feature>
<organism evidence="2 3">
    <name type="scientific">Nitrospirillum amazonense</name>
    <dbReference type="NCBI Taxonomy" id="28077"/>
    <lineage>
        <taxon>Bacteria</taxon>
        <taxon>Pseudomonadati</taxon>
        <taxon>Pseudomonadota</taxon>
        <taxon>Alphaproteobacteria</taxon>
        <taxon>Rhodospirillales</taxon>
        <taxon>Azospirillaceae</taxon>
        <taxon>Nitrospirillum</taxon>
    </lineage>
</organism>
<reference evidence="2 3" key="1">
    <citation type="submission" date="2019-06" db="EMBL/GenBank/DDBJ databases">
        <title>Genomic Encyclopedia of Type Strains, Phase IV (KMG-V): Genome sequencing to study the core and pangenomes of soil and plant-associated prokaryotes.</title>
        <authorList>
            <person name="Whitman W."/>
        </authorList>
    </citation>
    <scope>NUCLEOTIDE SEQUENCE [LARGE SCALE GENOMIC DNA]</scope>
    <source>
        <strain evidence="2 3">BR 11880</strain>
    </source>
</reference>
<name>A0A560ESS1_9PROT</name>
<comment type="caution">
    <text evidence="2">The sequence shown here is derived from an EMBL/GenBank/DDBJ whole genome shotgun (WGS) entry which is preliminary data.</text>
</comment>
<gene>
    <name evidence="2" type="ORF">FBZ89_12433</name>
</gene>
<keyword evidence="1" id="KW-0812">Transmembrane</keyword>
<dbReference type="EMBL" id="VITN01000024">
    <property type="protein sequence ID" value="TWB12420.1"/>
    <property type="molecule type" value="Genomic_DNA"/>
</dbReference>
<evidence type="ECO:0000313" key="3">
    <source>
        <dbReference type="Proteomes" id="UP000319859"/>
    </source>
</evidence>